<dbReference type="AlphaFoldDB" id="A0A8K0WMQ5"/>
<evidence type="ECO:0000313" key="2">
    <source>
        <dbReference type="EMBL" id="KAH7308198.1"/>
    </source>
</evidence>
<evidence type="ECO:0000313" key="3">
    <source>
        <dbReference type="Proteomes" id="UP000813444"/>
    </source>
</evidence>
<evidence type="ECO:0000256" key="1">
    <source>
        <dbReference type="SAM" id="MobiDB-lite"/>
    </source>
</evidence>
<name>A0A8K0WMQ5_9HYPO</name>
<protein>
    <submittedName>
        <fullName evidence="2">Uncharacterized protein</fullName>
    </submittedName>
</protein>
<feature type="compositionally biased region" description="Polar residues" evidence="1">
    <location>
        <begin position="16"/>
        <end position="26"/>
    </location>
</feature>
<dbReference type="EMBL" id="JAGPNK010000016">
    <property type="protein sequence ID" value="KAH7308198.1"/>
    <property type="molecule type" value="Genomic_DNA"/>
</dbReference>
<feature type="compositionally biased region" description="Basic residues" evidence="1">
    <location>
        <begin position="30"/>
        <end position="44"/>
    </location>
</feature>
<proteinExistence type="predicted"/>
<sequence length="210" mass="24051">MTLGAHIEFLELSQARTSTRQNSGRDLQTRRKYKTEKQKQKRPQRISTNQAFRTTARIVIPVVFLIEKLQWAISCPSDAHLCLRFAVLWHNDPSPSRRMGSRTNRTNRTEPRRPLVVPHKLFELDEGEPTGWQDWWGNSHPVSALVACVCLCERAVSLDELVVHRLFQKRATRRWVRCIGRRAIGGGSVRSDGSDLSCFGAFIPLHPQEA</sequence>
<organism evidence="2 3">
    <name type="scientific">Stachybotrys elegans</name>
    <dbReference type="NCBI Taxonomy" id="80388"/>
    <lineage>
        <taxon>Eukaryota</taxon>
        <taxon>Fungi</taxon>
        <taxon>Dikarya</taxon>
        <taxon>Ascomycota</taxon>
        <taxon>Pezizomycotina</taxon>
        <taxon>Sordariomycetes</taxon>
        <taxon>Hypocreomycetidae</taxon>
        <taxon>Hypocreales</taxon>
        <taxon>Stachybotryaceae</taxon>
        <taxon>Stachybotrys</taxon>
    </lineage>
</organism>
<reference evidence="2" key="1">
    <citation type="journal article" date="2021" name="Nat. Commun.">
        <title>Genetic determinants of endophytism in the Arabidopsis root mycobiome.</title>
        <authorList>
            <person name="Mesny F."/>
            <person name="Miyauchi S."/>
            <person name="Thiergart T."/>
            <person name="Pickel B."/>
            <person name="Atanasova L."/>
            <person name="Karlsson M."/>
            <person name="Huettel B."/>
            <person name="Barry K.W."/>
            <person name="Haridas S."/>
            <person name="Chen C."/>
            <person name="Bauer D."/>
            <person name="Andreopoulos W."/>
            <person name="Pangilinan J."/>
            <person name="LaButti K."/>
            <person name="Riley R."/>
            <person name="Lipzen A."/>
            <person name="Clum A."/>
            <person name="Drula E."/>
            <person name="Henrissat B."/>
            <person name="Kohler A."/>
            <person name="Grigoriev I.V."/>
            <person name="Martin F.M."/>
            <person name="Hacquard S."/>
        </authorList>
    </citation>
    <scope>NUCLEOTIDE SEQUENCE</scope>
    <source>
        <strain evidence="2">MPI-CAGE-CH-0235</strain>
    </source>
</reference>
<comment type="caution">
    <text evidence="2">The sequence shown here is derived from an EMBL/GenBank/DDBJ whole genome shotgun (WGS) entry which is preliminary data.</text>
</comment>
<gene>
    <name evidence="2" type="ORF">B0I35DRAFT_106719</name>
</gene>
<feature type="region of interest" description="Disordered" evidence="1">
    <location>
        <begin position="16"/>
        <end position="47"/>
    </location>
</feature>
<dbReference type="Proteomes" id="UP000813444">
    <property type="component" value="Unassembled WGS sequence"/>
</dbReference>
<keyword evidence="3" id="KW-1185">Reference proteome</keyword>
<accession>A0A8K0WMQ5</accession>